<evidence type="ECO:0000313" key="9">
    <source>
        <dbReference type="EMBL" id="RJS45745.1"/>
    </source>
</evidence>
<name>A0A3A5H8P0_9ACTN</name>
<keyword evidence="3" id="KW-1003">Cell membrane</keyword>
<evidence type="ECO:0000256" key="1">
    <source>
        <dbReference type="ARBA" id="ARBA00004651"/>
    </source>
</evidence>
<feature type="transmembrane region" description="Helical" evidence="7">
    <location>
        <begin position="169"/>
        <end position="187"/>
    </location>
</feature>
<dbReference type="Proteomes" id="UP000276542">
    <property type="component" value="Unassembled WGS sequence"/>
</dbReference>
<evidence type="ECO:0000256" key="3">
    <source>
        <dbReference type="ARBA" id="ARBA00022475"/>
    </source>
</evidence>
<keyword evidence="6 7" id="KW-0472">Membrane</keyword>
<evidence type="ECO:0000259" key="8">
    <source>
        <dbReference type="Pfam" id="PF03458"/>
    </source>
</evidence>
<accession>A0A3A5H8P0</accession>
<feature type="domain" description="Glycine transporter" evidence="8">
    <location>
        <begin position="89"/>
        <end position="161"/>
    </location>
</feature>
<comment type="caution">
    <text evidence="9">The sequence shown here is derived from an EMBL/GenBank/DDBJ whole genome shotgun (WGS) entry which is preliminary data.</text>
</comment>
<dbReference type="PANTHER" id="PTHR30506">
    <property type="entry name" value="INNER MEMBRANE PROTEIN"/>
    <property type="match status" value="1"/>
</dbReference>
<gene>
    <name evidence="9" type="ORF">D4739_05575</name>
</gene>
<comment type="subcellular location">
    <subcellularLocation>
        <location evidence="1">Cell membrane</location>
        <topology evidence="1">Multi-pass membrane protein</topology>
    </subcellularLocation>
</comment>
<feature type="transmembrane region" description="Helical" evidence="7">
    <location>
        <begin position="146"/>
        <end position="163"/>
    </location>
</feature>
<reference evidence="10" key="1">
    <citation type="submission" date="2018-09" db="EMBL/GenBank/DDBJ databases">
        <authorList>
            <person name="Zhu H."/>
        </authorList>
    </citation>
    <scope>NUCLEOTIDE SEQUENCE [LARGE SCALE GENOMIC DNA]</scope>
    <source>
        <strain evidence="10">K1W22B-1</strain>
    </source>
</reference>
<feature type="transmembrane region" description="Helical" evidence="7">
    <location>
        <begin position="60"/>
        <end position="79"/>
    </location>
</feature>
<feature type="transmembrane region" description="Helical" evidence="7">
    <location>
        <begin position="116"/>
        <end position="134"/>
    </location>
</feature>
<feature type="transmembrane region" description="Helical" evidence="7">
    <location>
        <begin position="86"/>
        <end position="104"/>
    </location>
</feature>
<sequence length="204" mass="21195">MVIVDLLAMFVFGISGGLTAVRMRLDIVGVAVLGTVTGLGGGWLRDVLIGDVPPPGLSDWRYLTAALLGGLITFFLHPAINRLQPLINVFDAIGLGLFSVAGALKATEYGLGPMPATILGLVTGVGGGVIRDVLAGEVPTVLRRRDLYAIPALAGAGLAVVGTRLDLPTVLVVVVAAGVTIVWRLLASWRGWTAPEPFHAARSE</sequence>
<feature type="transmembrane region" description="Helical" evidence="7">
    <location>
        <begin position="6"/>
        <end position="23"/>
    </location>
</feature>
<dbReference type="OrthoDB" id="9791874at2"/>
<feature type="transmembrane region" description="Helical" evidence="7">
    <location>
        <begin position="30"/>
        <end position="48"/>
    </location>
</feature>
<evidence type="ECO:0000256" key="6">
    <source>
        <dbReference type="ARBA" id="ARBA00023136"/>
    </source>
</evidence>
<feature type="domain" description="Glycine transporter" evidence="8">
    <location>
        <begin position="3"/>
        <end position="77"/>
    </location>
</feature>
<evidence type="ECO:0000256" key="2">
    <source>
        <dbReference type="ARBA" id="ARBA00008193"/>
    </source>
</evidence>
<proteinExistence type="inferred from homology"/>
<protein>
    <submittedName>
        <fullName evidence="9">Trimeric intracellular cation channel family protein</fullName>
    </submittedName>
</protein>
<dbReference type="EMBL" id="QYRP01000002">
    <property type="protein sequence ID" value="RJS45745.1"/>
    <property type="molecule type" value="Genomic_DNA"/>
</dbReference>
<dbReference type="PANTHER" id="PTHR30506:SF3">
    <property type="entry name" value="UPF0126 INNER MEMBRANE PROTEIN YADS-RELATED"/>
    <property type="match status" value="1"/>
</dbReference>
<dbReference type="Pfam" id="PF03458">
    <property type="entry name" value="Gly_transporter"/>
    <property type="match status" value="2"/>
</dbReference>
<evidence type="ECO:0000256" key="4">
    <source>
        <dbReference type="ARBA" id="ARBA00022692"/>
    </source>
</evidence>
<keyword evidence="10" id="KW-1185">Reference proteome</keyword>
<dbReference type="InterPro" id="IPR005115">
    <property type="entry name" value="Gly_transporter"/>
</dbReference>
<evidence type="ECO:0000256" key="5">
    <source>
        <dbReference type="ARBA" id="ARBA00022989"/>
    </source>
</evidence>
<keyword evidence="5 7" id="KW-1133">Transmembrane helix</keyword>
<evidence type="ECO:0000313" key="10">
    <source>
        <dbReference type="Proteomes" id="UP000276542"/>
    </source>
</evidence>
<organism evidence="9 10">
    <name type="scientific">Nocardioides cavernaquae</name>
    <dbReference type="NCBI Taxonomy" id="2321396"/>
    <lineage>
        <taxon>Bacteria</taxon>
        <taxon>Bacillati</taxon>
        <taxon>Actinomycetota</taxon>
        <taxon>Actinomycetes</taxon>
        <taxon>Propionibacteriales</taxon>
        <taxon>Nocardioidaceae</taxon>
        <taxon>Nocardioides</taxon>
    </lineage>
</organism>
<dbReference type="AlphaFoldDB" id="A0A3A5H8P0"/>
<evidence type="ECO:0000256" key="7">
    <source>
        <dbReference type="SAM" id="Phobius"/>
    </source>
</evidence>
<dbReference type="RefSeq" id="WP_120059644.1">
    <property type="nucleotide sequence ID" value="NZ_QYRP01000002.1"/>
</dbReference>
<keyword evidence="4 7" id="KW-0812">Transmembrane</keyword>
<comment type="similarity">
    <text evidence="2">Belongs to the UPF0126 family.</text>
</comment>
<dbReference type="GO" id="GO:0005886">
    <property type="term" value="C:plasma membrane"/>
    <property type="evidence" value="ECO:0007669"/>
    <property type="project" value="UniProtKB-SubCell"/>
</dbReference>